<dbReference type="Pfam" id="PF05346">
    <property type="entry name" value="DUF747"/>
    <property type="match status" value="1"/>
</dbReference>
<feature type="region of interest" description="Disordered" evidence="6">
    <location>
        <begin position="114"/>
        <end position="221"/>
    </location>
</feature>
<evidence type="ECO:0000256" key="5">
    <source>
        <dbReference type="ARBA" id="ARBA00023136"/>
    </source>
</evidence>
<feature type="transmembrane region" description="Helical" evidence="7">
    <location>
        <begin position="424"/>
        <end position="442"/>
    </location>
</feature>
<evidence type="ECO:0000256" key="2">
    <source>
        <dbReference type="ARBA" id="ARBA00008803"/>
    </source>
</evidence>
<keyword evidence="5 7" id="KW-0472">Membrane</keyword>
<evidence type="ECO:0000256" key="3">
    <source>
        <dbReference type="ARBA" id="ARBA00022692"/>
    </source>
</evidence>
<reference evidence="8 9" key="1">
    <citation type="submission" date="2018-10" db="EMBL/GenBank/DDBJ databases">
        <title>Fifty Aureobasidium pullulans genomes reveal a recombining polyextremotolerant generalist.</title>
        <authorList>
            <person name="Gostincar C."/>
            <person name="Turk M."/>
            <person name="Zajc J."/>
            <person name="Gunde-Cimerman N."/>
        </authorList>
    </citation>
    <scope>NUCLEOTIDE SEQUENCE [LARGE SCALE GENOMIC DNA]</scope>
    <source>
        <strain evidence="8 9">EXF-11013</strain>
    </source>
</reference>
<proteinExistence type="inferred from homology"/>
<keyword evidence="4 7" id="KW-1133">Transmembrane helix</keyword>
<evidence type="ECO:0000313" key="9">
    <source>
        <dbReference type="Proteomes" id="UP000310687"/>
    </source>
</evidence>
<dbReference type="PANTHER" id="PTHR13317:SF4">
    <property type="entry name" value="TRANSMEMBRANE ANTERIOR POSTERIOR TRANSFORMATION PROTEIN 1 HOMOLOG"/>
    <property type="match status" value="1"/>
</dbReference>
<feature type="transmembrane region" description="Helical" evidence="7">
    <location>
        <begin position="498"/>
        <end position="514"/>
    </location>
</feature>
<accession>A0A4S8YQ76</accession>
<feature type="compositionally biased region" description="Polar residues" evidence="6">
    <location>
        <begin position="114"/>
        <end position="126"/>
    </location>
</feature>
<dbReference type="InterPro" id="IPR008010">
    <property type="entry name" value="Tatp1"/>
</dbReference>
<evidence type="ECO:0000256" key="6">
    <source>
        <dbReference type="SAM" id="MobiDB-lite"/>
    </source>
</evidence>
<evidence type="ECO:0000256" key="7">
    <source>
        <dbReference type="SAM" id="Phobius"/>
    </source>
</evidence>
<evidence type="ECO:0000313" key="8">
    <source>
        <dbReference type="EMBL" id="THW53100.1"/>
    </source>
</evidence>
<dbReference type="Proteomes" id="UP000310687">
    <property type="component" value="Unassembled WGS sequence"/>
</dbReference>
<feature type="compositionally biased region" description="Acidic residues" evidence="6">
    <location>
        <begin position="910"/>
        <end position="950"/>
    </location>
</feature>
<name>A0A4S8YQ76_AURPU</name>
<dbReference type="EMBL" id="QZAL01000001">
    <property type="protein sequence ID" value="THW53100.1"/>
    <property type="molecule type" value="Genomic_DNA"/>
</dbReference>
<keyword evidence="3 7" id="KW-0812">Transmembrane</keyword>
<protein>
    <submittedName>
        <fullName evidence="8">DUF747-domain-containing protein</fullName>
    </submittedName>
</protein>
<feature type="compositionally biased region" description="Basic and acidic residues" evidence="6">
    <location>
        <begin position="951"/>
        <end position="966"/>
    </location>
</feature>
<feature type="compositionally biased region" description="Polar residues" evidence="6">
    <location>
        <begin position="54"/>
        <end position="65"/>
    </location>
</feature>
<dbReference type="PANTHER" id="PTHR13317">
    <property type="entry name" value="TRANSMEMBRANE ANTERIOR POSTERIOR TRANSFORMATION PROTEIN 1 HOMOLOG"/>
    <property type="match status" value="1"/>
</dbReference>
<feature type="region of interest" description="Disordered" evidence="6">
    <location>
        <begin position="907"/>
        <end position="966"/>
    </location>
</feature>
<gene>
    <name evidence="8" type="ORF">D6D22_00041</name>
</gene>
<evidence type="ECO:0000256" key="4">
    <source>
        <dbReference type="ARBA" id="ARBA00022989"/>
    </source>
</evidence>
<dbReference type="AlphaFoldDB" id="A0A4S8YQ76"/>
<feature type="compositionally biased region" description="Polar residues" evidence="6">
    <location>
        <begin position="136"/>
        <end position="150"/>
    </location>
</feature>
<feature type="transmembrane region" description="Helical" evidence="7">
    <location>
        <begin position="783"/>
        <end position="812"/>
    </location>
</feature>
<comment type="similarity">
    <text evidence="2">Belongs to the TAPT1 family.</text>
</comment>
<comment type="caution">
    <text evidence="8">The sequence shown here is derived from an EMBL/GenBank/DDBJ whole genome shotgun (WGS) entry which is preliminary data.</text>
</comment>
<evidence type="ECO:0000256" key="1">
    <source>
        <dbReference type="ARBA" id="ARBA00004141"/>
    </source>
</evidence>
<comment type="subcellular location">
    <subcellularLocation>
        <location evidence="1">Membrane</location>
        <topology evidence="1">Multi-pass membrane protein</topology>
    </subcellularLocation>
</comment>
<dbReference type="GO" id="GO:0005789">
    <property type="term" value="C:endoplasmic reticulum membrane"/>
    <property type="evidence" value="ECO:0007669"/>
    <property type="project" value="TreeGrafter"/>
</dbReference>
<feature type="region of interest" description="Disordered" evidence="6">
    <location>
        <begin position="1"/>
        <end position="87"/>
    </location>
</feature>
<sequence length="966" mass="106928">MKESTPDGTETVASQDQLPTPALSPITEHGTSPPTTDVDGCAELTSPRLDSLTEEGTSPAATPTIGSRLLATKSSHGKLVQPSPTLKLSPAQMQDLISSPDSLPLRAVSISTADIPSLSADDSSPRMNGLGISAPDSVSTQEATTLPSHNTTRPPPTASRPAVSGRSNSTPVIKRKASSAQIPRNPNDNRDASKPRRPTLNLKGSEYQDGPEALKPSPIPDSFPSPIPAAIPVPPLSLPTYLQLELSSERPSALYIHRSARSDFPYESSKVKFERLYNFLTLPPQLEQTLVFGALACLDAWLYTFTILPLRFLKAVAVLLKWWFQSLVKEFKDIGSFIYTGLGRVWHRRKQPSSANPSRRSSLSSPMIGPTPAVPSPLLDGQNDTSSTRFQQLPSKLKIPNPLYRHRRSKSTPSALLPNHKADILHGLLIIISCMILVQFDASRMYHKIRGQAAIKLYVIYNVLEVFDRLLSAIGQDIIECLFSKETLERKPNGRSKILLPLGMFILALVYNVAHAAMLFYQVIALNVAVNSYSNALLTLLMSNQFVEIKGTVFKKFEKENLFQLTCADVVERFQLWLMLLIIALRNIVEVGGLNMGSGSTTNFSPNSTASPVQSTSILPQAFNMFPTGFGQIFGPFVTVIGSEMIVDWVKHAYISKFNNIKPSLYGRFLDVLTKDYYSHAFADQNLTKRLGLPVLPLSCLFIRASVQTYHMLIATHMPLPMPSTATAIALESASGETSPSTTAALAHIDQIFRRALGRSSFGAGADAITGANSWRFWTLDDAIALGTMLVFFLIIYLILLALKLLLGMLLLSFARTRYRKMKAQEHKKQSFDTQGRRVGGWGAVEVDEDKRRWIYEDDPDGLRNLRERDAKGKEKAKGELKLDGVDRYMMAAKRICNEAKRADWYDMNVNEDEDTEEDDGEEEDAENEDQSMEDDDDEEEDEDETSGDEVNDKKMKEDEGNGQEH</sequence>
<organism evidence="8 9">
    <name type="scientific">Aureobasidium pullulans</name>
    <name type="common">Black yeast</name>
    <name type="synonym">Pullularia pullulans</name>
    <dbReference type="NCBI Taxonomy" id="5580"/>
    <lineage>
        <taxon>Eukaryota</taxon>
        <taxon>Fungi</taxon>
        <taxon>Dikarya</taxon>
        <taxon>Ascomycota</taxon>
        <taxon>Pezizomycotina</taxon>
        <taxon>Dothideomycetes</taxon>
        <taxon>Dothideomycetidae</taxon>
        <taxon>Dothideales</taxon>
        <taxon>Saccotheciaceae</taxon>
        <taxon>Aureobasidium</taxon>
    </lineage>
</organism>
<feature type="compositionally biased region" description="Polar residues" evidence="6">
    <location>
        <begin position="1"/>
        <end position="18"/>
    </location>
</feature>